<keyword evidence="1" id="KW-1133">Transmembrane helix</keyword>
<keyword evidence="1" id="KW-0472">Membrane</keyword>
<feature type="transmembrane region" description="Helical" evidence="1">
    <location>
        <begin position="44"/>
        <end position="61"/>
    </location>
</feature>
<reference evidence="2 3" key="1">
    <citation type="submission" date="2021-05" db="EMBL/GenBank/DDBJ databases">
        <title>A Polyphasic approach of four new species of the genus Ohtaekwangia: Ohtaekwangia histidinii sp. nov., Ohtaekwangia cretensis sp. nov., Ohtaekwangia indiensis sp. nov., Ohtaekwangia reichenbachii sp. nov. from diverse environment.</title>
        <authorList>
            <person name="Octaviana S."/>
        </authorList>
    </citation>
    <scope>NUCLEOTIDE SEQUENCE [LARGE SCALE GENOMIC DNA]</scope>
    <source>
        <strain evidence="2 3">PWU37</strain>
    </source>
</reference>
<dbReference type="EMBL" id="JAHESC010000072">
    <property type="protein sequence ID" value="MBT1690585.1"/>
    <property type="molecule type" value="Genomic_DNA"/>
</dbReference>
<dbReference type="AlphaFoldDB" id="A0AAP2DGU6"/>
<feature type="transmembrane region" description="Helical" evidence="1">
    <location>
        <begin position="73"/>
        <end position="91"/>
    </location>
</feature>
<evidence type="ECO:0000313" key="3">
    <source>
        <dbReference type="Proteomes" id="UP001319180"/>
    </source>
</evidence>
<dbReference type="SUPFAM" id="SSF103473">
    <property type="entry name" value="MFS general substrate transporter"/>
    <property type="match status" value="1"/>
</dbReference>
<keyword evidence="1" id="KW-0812">Transmembrane</keyword>
<evidence type="ECO:0008006" key="4">
    <source>
        <dbReference type="Google" id="ProtNLM"/>
    </source>
</evidence>
<evidence type="ECO:0000313" key="2">
    <source>
        <dbReference type="EMBL" id="MBT1690585.1"/>
    </source>
</evidence>
<keyword evidence="3" id="KW-1185">Reference proteome</keyword>
<protein>
    <recommendedName>
        <fullName evidence="4">MFS transporter</fullName>
    </recommendedName>
</protein>
<gene>
    <name evidence="2" type="ORF">KK078_28730</name>
</gene>
<sequence length="92" mass="9678">MSTIAEINRNELLIAPEPAGKCLTAAGSSLPAGTMPPSLRRNRLAVGLLFFLHGLCFASWASRIPTIQEDLHLTASALGAVLFALPAGFFVS</sequence>
<comment type="caution">
    <text evidence="2">The sequence shown here is derived from an EMBL/GenBank/DDBJ whole genome shotgun (WGS) entry which is preliminary data.</text>
</comment>
<dbReference type="Proteomes" id="UP001319180">
    <property type="component" value="Unassembled WGS sequence"/>
</dbReference>
<proteinExistence type="predicted"/>
<name>A0AAP2DGU6_9BACT</name>
<feature type="non-terminal residue" evidence="2">
    <location>
        <position position="92"/>
    </location>
</feature>
<organism evidence="2 3">
    <name type="scientific">Dawidia soli</name>
    <dbReference type="NCBI Taxonomy" id="2782352"/>
    <lineage>
        <taxon>Bacteria</taxon>
        <taxon>Pseudomonadati</taxon>
        <taxon>Bacteroidota</taxon>
        <taxon>Cytophagia</taxon>
        <taxon>Cytophagales</taxon>
        <taxon>Chryseotaleaceae</taxon>
        <taxon>Dawidia</taxon>
    </lineage>
</organism>
<accession>A0AAP2DGU6</accession>
<dbReference type="InterPro" id="IPR036259">
    <property type="entry name" value="MFS_trans_sf"/>
</dbReference>
<evidence type="ECO:0000256" key="1">
    <source>
        <dbReference type="SAM" id="Phobius"/>
    </source>
</evidence>